<gene>
    <name evidence="1" type="ORF">DP114_12355</name>
</gene>
<evidence type="ECO:0000313" key="1">
    <source>
        <dbReference type="EMBL" id="QDL08578.1"/>
    </source>
</evidence>
<dbReference type="Proteomes" id="UP000503129">
    <property type="component" value="Chromosome"/>
</dbReference>
<proteinExistence type="predicted"/>
<organism evidence="1 2">
    <name type="scientific">Brasilonema sennae CENA114</name>
    <dbReference type="NCBI Taxonomy" id="415709"/>
    <lineage>
        <taxon>Bacteria</taxon>
        <taxon>Bacillati</taxon>
        <taxon>Cyanobacteriota</taxon>
        <taxon>Cyanophyceae</taxon>
        <taxon>Nostocales</taxon>
        <taxon>Scytonemataceae</taxon>
        <taxon>Brasilonema</taxon>
        <taxon>Bromeliae group (in: Brasilonema)</taxon>
    </lineage>
</organism>
<dbReference type="EMBL" id="CP030118">
    <property type="protein sequence ID" value="QDL08578.1"/>
    <property type="molecule type" value="Genomic_DNA"/>
</dbReference>
<sequence length="60" mass="6979">MGGVGDWEFLDILRTTKYKQDKEKMQNTPNKTSPSTVKVTDKEVISNKQYWALKGWQCVK</sequence>
<protein>
    <submittedName>
        <fullName evidence="1">Uncharacterized protein</fullName>
    </submittedName>
</protein>
<reference evidence="1 2" key="1">
    <citation type="submission" date="2018-06" db="EMBL/GenBank/DDBJ databases">
        <title>Comparative genomics of Brasilonema spp. strains.</title>
        <authorList>
            <person name="Alvarenga D.O."/>
            <person name="Fiore M.F."/>
            <person name="Varani A.M."/>
        </authorList>
    </citation>
    <scope>NUCLEOTIDE SEQUENCE [LARGE SCALE GENOMIC DNA]</scope>
    <source>
        <strain evidence="1 2">CENA114</strain>
    </source>
</reference>
<evidence type="ECO:0000313" key="2">
    <source>
        <dbReference type="Proteomes" id="UP000503129"/>
    </source>
</evidence>
<dbReference type="KEGG" id="bsen:DP114_12355"/>
<accession>A0A856MCZ8</accession>
<name>A0A856MCZ8_9CYAN</name>
<keyword evidence="2" id="KW-1185">Reference proteome</keyword>
<dbReference type="AlphaFoldDB" id="A0A856MCZ8"/>